<dbReference type="Proteomes" id="UP000587760">
    <property type="component" value="Unassembled WGS sequence"/>
</dbReference>
<dbReference type="GO" id="GO:0006281">
    <property type="term" value="P:DNA repair"/>
    <property type="evidence" value="ECO:0007669"/>
    <property type="project" value="TreeGrafter"/>
</dbReference>
<dbReference type="PANTHER" id="PTHR43434">
    <property type="entry name" value="PHOSPHOGLYCOLATE PHOSPHATASE"/>
    <property type="match status" value="1"/>
</dbReference>
<accession>A0A841RE02</accession>
<dbReference type="InterPro" id="IPR041492">
    <property type="entry name" value="HAD_2"/>
</dbReference>
<dbReference type="SFLD" id="SFLDG01129">
    <property type="entry name" value="C1.5:_HAD__Beta-PGM__Phosphata"/>
    <property type="match status" value="1"/>
</dbReference>
<dbReference type="EMBL" id="JACHGJ010000006">
    <property type="protein sequence ID" value="MBB6481447.1"/>
    <property type="molecule type" value="Genomic_DNA"/>
</dbReference>
<comment type="pathway">
    <text evidence="2">Organic acid metabolism; glycolate biosynthesis; glycolate from 2-phosphoglycolate: step 1/1.</text>
</comment>
<evidence type="ECO:0000313" key="5">
    <source>
        <dbReference type="EMBL" id="MBB6481447.1"/>
    </source>
</evidence>
<evidence type="ECO:0000256" key="2">
    <source>
        <dbReference type="ARBA" id="ARBA00004818"/>
    </source>
</evidence>
<dbReference type="Gene3D" id="1.10.150.240">
    <property type="entry name" value="Putative phosphatase, domain 2"/>
    <property type="match status" value="1"/>
</dbReference>
<dbReference type="InterPro" id="IPR050155">
    <property type="entry name" value="HAD-like_hydrolase_sf"/>
</dbReference>
<dbReference type="Gene3D" id="3.40.50.1000">
    <property type="entry name" value="HAD superfamily/HAD-like"/>
    <property type="match status" value="1"/>
</dbReference>
<dbReference type="SFLD" id="SFLDS00003">
    <property type="entry name" value="Haloacid_Dehalogenase"/>
    <property type="match status" value="1"/>
</dbReference>
<dbReference type="GO" id="GO:0008967">
    <property type="term" value="F:phosphoglycolate phosphatase activity"/>
    <property type="evidence" value="ECO:0007669"/>
    <property type="project" value="UniProtKB-EC"/>
</dbReference>
<dbReference type="PANTHER" id="PTHR43434:SF1">
    <property type="entry name" value="PHOSPHOGLYCOLATE PHOSPHATASE"/>
    <property type="match status" value="1"/>
</dbReference>
<dbReference type="Pfam" id="PF13419">
    <property type="entry name" value="HAD_2"/>
    <property type="match status" value="1"/>
</dbReference>
<keyword evidence="6" id="KW-1185">Reference proteome</keyword>
<sequence length="221" mass="25558">MKYRCLIIDHDDTTVDSTPSIHYLAHQEQMKRIGRESETSTLEEWFRVNFDPGFSVYIDSVLKLSEDEKKICYDIWREFTTVLTPPFFEGMLGLLRDFREKGGIIAVVSHSEPDIIRSHYENQEEIPGFLPDRIIGWTGEPEKQKPYPWPVEDIMREFNLSRDEILVVDDLKPGITMALKAGVDSAGVGWSHNLPVIREAISKDSTYYLNSIEELRDLVFS</sequence>
<dbReference type="InterPro" id="IPR023198">
    <property type="entry name" value="PGP-like_dom2"/>
</dbReference>
<evidence type="ECO:0000313" key="6">
    <source>
        <dbReference type="Proteomes" id="UP000587760"/>
    </source>
</evidence>
<reference evidence="5 6" key="1">
    <citation type="submission" date="2020-08" db="EMBL/GenBank/DDBJ databases">
        <title>Genomic Encyclopedia of Type Strains, Phase IV (KMG-IV): sequencing the most valuable type-strain genomes for metagenomic binning, comparative biology and taxonomic classification.</title>
        <authorList>
            <person name="Goeker M."/>
        </authorList>
    </citation>
    <scope>NUCLEOTIDE SEQUENCE [LARGE SCALE GENOMIC DNA]</scope>
    <source>
        <strain evidence="5 6">DSM 2461</strain>
    </source>
</reference>
<comment type="catalytic activity">
    <reaction evidence="1">
        <text>2-phosphoglycolate + H2O = glycolate + phosphate</text>
        <dbReference type="Rhea" id="RHEA:14369"/>
        <dbReference type="ChEBI" id="CHEBI:15377"/>
        <dbReference type="ChEBI" id="CHEBI:29805"/>
        <dbReference type="ChEBI" id="CHEBI:43474"/>
        <dbReference type="ChEBI" id="CHEBI:58033"/>
        <dbReference type="EC" id="3.1.3.18"/>
    </reaction>
</comment>
<dbReference type="InterPro" id="IPR036412">
    <property type="entry name" value="HAD-like_sf"/>
</dbReference>
<organism evidence="5 6">
    <name type="scientific">Spirochaeta isovalerica</name>
    <dbReference type="NCBI Taxonomy" id="150"/>
    <lineage>
        <taxon>Bacteria</taxon>
        <taxon>Pseudomonadati</taxon>
        <taxon>Spirochaetota</taxon>
        <taxon>Spirochaetia</taxon>
        <taxon>Spirochaetales</taxon>
        <taxon>Spirochaetaceae</taxon>
        <taxon>Spirochaeta</taxon>
    </lineage>
</organism>
<evidence type="ECO:0000256" key="3">
    <source>
        <dbReference type="ARBA" id="ARBA00006171"/>
    </source>
</evidence>
<evidence type="ECO:0000256" key="1">
    <source>
        <dbReference type="ARBA" id="ARBA00000830"/>
    </source>
</evidence>
<protein>
    <recommendedName>
        <fullName evidence="4">phosphoglycolate phosphatase</fullName>
        <ecNumber evidence="4">3.1.3.18</ecNumber>
    </recommendedName>
</protein>
<dbReference type="InterPro" id="IPR023214">
    <property type="entry name" value="HAD_sf"/>
</dbReference>
<dbReference type="AlphaFoldDB" id="A0A841RE02"/>
<dbReference type="EC" id="3.1.3.18" evidence="4"/>
<keyword evidence="5" id="KW-0378">Hydrolase</keyword>
<gene>
    <name evidence="5" type="ORF">HNR50_003127</name>
</gene>
<comment type="caution">
    <text evidence="5">The sequence shown here is derived from an EMBL/GenBank/DDBJ whole genome shotgun (WGS) entry which is preliminary data.</text>
</comment>
<dbReference type="SUPFAM" id="SSF56784">
    <property type="entry name" value="HAD-like"/>
    <property type="match status" value="1"/>
</dbReference>
<comment type="similarity">
    <text evidence="3">Belongs to the HAD-like hydrolase superfamily. CbbY/CbbZ/Gph/YieH family.</text>
</comment>
<evidence type="ECO:0000256" key="4">
    <source>
        <dbReference type="ARBA" id="ARBA00013078"/>
    </source>
</evidence>
<name>A0A841RE02_9SPIO</name>
<proteinExistence type="inferred from homology"/>
<dbReference type="RefSeq" id="WP_184747693.1">
    <property type="nucleotide sequence ID" value="NZ_JACHGJ010000006.1"/>
</dbReference>